<reference evidence="1" key="1">
    <citation type="submission" date="2020-05" db="EMBL/GenBank/DDBJ databases">
        <authorList>
            <person name="Chiriac C."/>
            <person name="Salcher M."/>
            <person name="Ghai R."/>
            <person name="Kavagutti S V."/>
        </authorList>
    </citation>
    <scope>NUCLEOTIDE SEQUENCE</scope>
</reference>
<evidence type="ECO:0000313" key="1">
    <source>
        <dbReference type="EMBL" id="CAB5237925.1"/>
    </source>
</evidence>
<proteinExistence type="predicted"/>
<dbReference type="EMBL" id="LR798460">
    <property type="protein sequence ID" value="CAB5237925.1"/>
    <property type="molecule type" value="Genomic_DNA"/>
</dbReference>
<gene>
    <name evidence="1" type="ORF">UFOVP142_16</name>
</gene>
<accession>A0A6J7XNU0</accession>
<organism evidence="1">
    <name type="scientific">uncultured Caudovirales phage</name>
    <dbReference type="NCBI Taxonomy" id="2100421"/>
    <lineage>
        <taxon>Viruses</taxon>
        <taxon>Duplodnaviria</taxon>
        <taxon>Heunggongvirae</taxon>
        <taxon>Uroviricota</taxon>
        <taxon>Caudoviricetes</taxon>
        <taxon>Peduoviridae</taxon>
        <taxon>Maltschvirus</taxon>
        <taxon>Maltschvirus maltsch</taxon>
    </lineage>
</organism>
<name>A0A6J7XNU0_9CAUD</name>
<protein>
    <submittedName>
        <fullName evidence="1">Uncharacterized protein</fullName>
    </submittedName>
</protein>
<sequence length="94" mass="9644">MANPDQIVVNQFAPQPIVVAGAVAQQTVVATQPTQQIGVKSGPITVNVIGGAALSQLSDVSLSALAQNDVLAYSLATNKWINRPESAVTDGGNF</sequence>